<comment type="caution">
    <text evidence="7">Lacks conserved residue(s) required for the propagation of feature annotation.</text>
</comment>
<evidence type="ECO:0000256" key="5">
    <source>
        <dbReference type="ARBA" id="ARBA00023141"/>
    </source>
</evidence>
<evidence type="ECO:0000256" key="7">
    <source>
        <dbReference type="HAMAP-Rule" id="MF_00210"/>
    </source>
</evidence>
<dbReference type="EMBL" id="CP115965">
    <property type="protein sequence ID" value="WZW97192.1"/>
    <property type="molecule type" value="Genomic_DNA"/>
</dbReference>
<dbReference type="PANTHER" id="PTHR21090">
    <property type="entry name" value="AROM/DEHYDROQUINATE SYNTHASE"/>
    <property type="match status" value="1"/>
</dbReference>
<feature type="binding site" evidence="7">
    <location>
        <position position="23"/>
    </location>
    <ligand>
        <name>3-phosphoshikimate</name>
        <dbReference type="ChEBI" id="CHEBI:145989"/>
    </ligand>
</feature>
<feature type="binding site" evidence="7">
    <location>
        <position position="405"/>
    </location>
    <ligand>
        <name>phosphoenolpyruvate</name>
        <dbReference type="ChEBI" id="CHEBI:58702"/>
    </ligand>
</feature>
<dbReference type="GO" id="GO:0003866">
    <property type="term" value="F:3-phosphoshikimate 1-carboxyvinyltransferase activity"/>
    <property type="evidence" value="ECO:0007669"/>
    <property type="project" value="UniProtKB-EC"/>
</dbReference>
<feature type="binding site" evidence="7">
    <location>
        <position position="339"/>
    </location>
    <ligand>
        <name>phosphoenolpyruvate</name>
        <dbReference type="ChEBI" id="CHEBI:58702"/>
    </ligand>
</feature>
<dbReference type="Proteomes" id="UP001434337">
    <property type="component" value="Chromosome"/>
</dbReference>
<feature type="domain" description="Enolpyruvate transferase" evidence="8">
    <location>
        <begin position="9"/>
        <end position="410"/>
    </location>
</feature>
<feature type="binding site" evidence="7">
    <location>
        <position position="166"/>
    </location>
    <ligand>
        <name>3-phosphoshikimate</name>
        <dbReference type="ChEBI" id="CHEBI:145989"/>
    </ligand>
</feature>
<dbReference type="Pfam" id="PF00275">
    <property type="entry name" value="EPSP_synthase"/>
    <property type="match status" value="1"/>
</dbReference>
<keyword evidence="3 7" id="KW-0028">Amino-acid biosynthesis</keyword>
<feature type="binding site" evidence="7">
    <location>
        <position position="335"/>
    </location>
    <ligand>
        <name>3-phosphoshikimate</name>
        <dbReference type="ChEBI" id="CHEBI:145989"/>
    </ligand>
</feature>
<keyword evidence="10" id="KW-1185">Reference proteome</keyword>
<evidence type="ECO:0000256" key="1">
    <source>
        <dbReference type="ARBA" id="ARBA00004811"/>
    </source>
</evidence>
<dbReference type="InterPro" id="IPR013792">
    <property type="entry name" value="RNA3'P_cycl/enolpyr_Trfase_a/b"/>
</dbReference>
<feature type="binding site" evidence="7">
    <location>
        <position position="380"/>
    </location>
    <ligand>
        <name>phosphoenolpyruvate</name>
        <dbReference type="ChEBI" id="CHEBI:58702"/>
    </ligand>
</feature>
<evidence type="ECO:0000256" key="6">
    <source>
        <dbReference type="ARBA" id="ARBA00044633"/>
    </source>
</evidence>
<protein>
    <recommendedName>
        <fullName evidence="7">3-phosphoshikimate 1-carboxyvinyltransferase</fullName>
        <ecNumber evidence="7">2.5.1.19</ecNumber>
    </recommendedName>
    <alternativeName>
        <fullName evidence="7">5-enolpyruvylshikimate-3-phosphate synthase</fullName>
        <shortName evidence="7">EPSP synthase</shortName>
        <shortName evidence="7">EPSPS</shortName>
    </alternativeName>
</protein>
<evidence type="ECO:0000256" key="2">
    <source>
        <dbReference type="ARBA" id="ARBA00009948"/>
    </source>
</evidence>
<proteinExistence type="inferred from homology"/>
<comment type="pathway">
    <text evidence="1 7">Metabolic intermediate biosynthesis; chorismate biosynthesis; chorismate from D-erythrose 4-phosphate and phosphoenolpyruvate: step 6/7.</text>
</comment>
<feature type="binding site" evidence="7">
    <location>
        <position position="24"/>
    </location>
    <ligand>
        <name>3-phosphoshikimate</name>
        <dbReference type="ChEBI" id="CHEBI:145989"/>
    </ligand>
</feature>
<dbReference type="InterPro" id="IPR006264">
    <property type="entry name" value="EPSP_synthase"/>
</dbReference>
<reference evidence="9 10" key="1">
    <citation type="journal article" date="2023" name="Environ Microbiome">
        <title>A coral-associated actinobacterium mitigates coral bleaching under heat stress.</title>
        <authorList>
            <person name="Li J."/>
            <person name="Zou Y."/>
            <person name="Li Q."/>
            <person name="Zhang J."/>
            <person name="Bourne D.G."/>
            <person name="Lyu Y."/>
            <person name="Liu C."/>
            <person name="Zhang S."/>
        </authorList>
    </citation>
    <scope>NUCLEOTIDE SEQUENCE [LARGE SCALE GENOMIC DNA]</scope>
    <source>
        <strain evidence="9 10">SCSIO 13291</strain>
    </source>
</reference>
<feature type="binding site" evidence="7">
    <location>
        <position position="193"/>
    </location>
    <ligand>
        <name>3-phosphoshikimate</name>
        <dbReference type="ChEBI" id="CHEBI:145989"/>
    </ligand>
</feature>
<dbReference type="InterPro" id="IPR036968">
    <property type="entry name" value="Enolpyruvate_Tfrase_sf"/>
</dbReference>
<evidence type="ECO:0000256" key="3">
    <source>
        <dbReference type="ARBA" id="ARBA00022605"/>
    </source>
</evidence>
<comment type="catalytic activity">
    <reaction evidence="6">
        <text>3-phosphoshikimate + phosphoenolpyruvate = 5-O-(1-carboxyvinyl)-3-phosphoshikimate + phosphate</text>
        <dbReference type="Rhea" id="RHEA:21256"/>
        <dbReference type="ChEBI" id="CHEBI:43474"/>
        <dbReference type="ChEBI" id="CHEBI:57701"/>
        <dbReference type="ChEBI" id="CHEBI:58702"/>
        <dbReference type="ChEBI" id="CHEBI:145989"/>
        <dbReference type="EC" id="2.5.1.19"/>
    </reaction>
    <physiologicalReaction direction="left-to-right" evidence="6">
        <dbReference type="Rhea" id="RHEA:21257"/>
    </physiologicalReaction>
</comment>
<dbReference type="HAMAP" id="MF_00210">
    <property type="entry name" value="EPSP_synth"/>
    <property type="match status" value="1"/>
</dbReference>
<dbReference type="SUPFAM" id="SSF55205">
    <property type="entry name" value="EPT/RTPC-like"/>
    <property type="match status" value="1"/>
</dbReference>
<comment type="function">
    <text evidence="7">Catalyzes the transfer of the enolpyruvyl moiety of phosphoenolpyruvate (PEP) to the 5-hydroxyl of shikimate-3-phosphate (S3P) to produce enolpyruvyl shikimate-3-phosphate and inorganic phosphate.</text>
</comment>
<evidence type="ECO:0000259" key="8">
    <source>
        <dbReference type="Pfam" id="PF00275"/>
    </source>
</evidence>
<dbReference type="PIRSF" id="PIRSF000505">
    <property type="entry name" value="EPSPS"/>
    <property type="match status" value="1"/>
</dbReference>
<comment type="subcellular location">
    <subcellularLocation>
        <location evidence="7">Cytoplasm</location>
    </subcellularLocation>
</comment>
<dbReference type="EC" id="2.5.1.19" evidence="7"/>
<feature type="binding site" evidence="7">
    <location>
        <position position="120"/>
    </location>
    <ligand>
        <name>phosphoenolpyruvate</name>
        <dbReference type="ChEBI" id="CHEBI:58702"/>
    </ligand>
</feature>
<keyword evidence="5 7" id="KW-0057">Aromatic amino acid biosynthesis</keyword>
<feature type="binding site" evidence="7">
    <location>
        <position position="23"/>
    </location>
    <ligand>
        <name>phosphoenolpyruvate</name>
        <dbReference type="ChEBI" id="CHEBI:58702"/>
    </ligand>
</feature>
<gene>
    <name evidence="7 9" type="primary">aroA</name>
    <name evidence="9" type="ORF">PCC79_09695</name>
</gene>
<evidence type="ECO:0000256" key="4">
    <source>
        <dbReference type="ARBA" id="ARBA00022679"/>
    </source>
</evidence>
<keyword evidence="7" id="KW-0963">Cytoplasm</keyword>
<feature type="binding site" evidence="7">
    <location>
        <position position="92"/>
    </location>
    <ligand>
        <name>phosphoenolpyruvate</name>
        <dbReference type="ChEBI" id="CHEBI:58702"/>
    </ligand>
</feature>
<dbReference type="PANTHER" id="PTHR21090:SF5">
    <property type="entry name" value="PENTAFUNCTIONAL AROM POLYPEPTIDE"/>
    <property type="match status" value="1"/>
</dbReference>
<comment type="similarity">
    <text evidence="2 7">Belongs to the EPSP synthase family.</text>
</comment>
<keyword evidence="4 7" id="KW-0808">Transferase</keyword>
<accession>A0ABZ3C2S6</accession>
<organism evidence="9 10">
    <name type="scientific">Propioniciclava soli</name>
    <dbReference type="NCBI Taxonomy" id="2775081"/>
    <lineage>
        <taxon>Bacteria</taxon>
        <taxon>Bacillati</taxon>
        <taxon>Actinomycetota</taxon>
        <taxon>Actinomycetes</taxon>
        <taxon>Propionibacteriales</taxon>
        <taxon>Propionibacteriaceae</taxon>
        <taxon>Propioniciclava</taxon>
    </lineage>
</organism>
<evidence type="ECO:0000313" key="10">
    <source>
        <dbReference type="Proteomes" id="UP001434337"/>
    </source>
</evidence>
<dbReference type="RefSeq" id="WP_342371691.1">
    <property type="nucleotide sequence ID" value="NZ_CP115965.1"/>
</dbReference>
<evidence type="ECO:0000313" key="9">
    <source>
        <dbReference type="EMBL" id="WZW97192.1"/>
    </source>
</evidence>
<dbReference type="Gene3D" id="3.65.10.10">
    <property type="entry name" value="Enolpyruvate transferase domain"/>
    <property type="match status" value="2"/>
</dbReference>
<feature type="binding site" evidence="7">
    <location>
        <position position="308"/>
    </location>
    <ligand>
        <name>3-phosphoshikimate</name>
        <dbReference type="ChEBI" id="CHEBI:145989"/>
    </ligand>
</feature>
<dbReference type="NCBIfam" id="TIGR01356">
    <property type="entry name" value="aroA"/>
    <property type="match status" value="1"/>
</dbReference>
<name>A0ABZ3C2S6_9ACTN</name>
<feature type="binding site" evidence="7">
    <location>
        <position position="164"/>
    </location>
    <ligand>
        <name>3-phosphoshikimate</name>
        <dbReference type="ChEBI" id="CHEBI:145989"/>
    </ligand>
</feature>
<feature type="active site" description="Proton acceptor" evidence="7">
    <location>
        <position position="308"/>
    </location>
</feature>
<feature type="binding site" evidence="7">
    <location>
        <position position="166"/>
    </location>
    <ligand>
        <name>phosphoenolpyruvate</name>
        <dbReference type="ChEBI" id="CHEBI:58702"/>
    </ligand>
</feature>
<comment type="subunit">
    <text evidence="7">Monomer.</text>
</comment>
<feature type="binding site" evidence="7">
    <location>
        <position position="165"/>
    </location>
    <ligand>
        <name>3-phosphoshikimate</name>
        <dbReference type="ChEBI" id="CHEBI:145989"/>
    </ligand>
</feature>
<feature type="binding site" evidence="7">
    <location>
        <position position="28"/>
    </location>
    <ligand>
        <name>3-phosphoshikimate</name>
        <dbReference type="ChEBI" id="CHEBI:145989"/>
    </ligand>
</feature>
<sequence>MRPWVAPTPAGPVTGSLTVPGSKSATARGYVLAALGDGPSVLTGVLDARDTRLMRAALASLGVDVTDLAPGVVRVAPPAVFTPGDIDCGLAGTIMRFVPALAALADGPTRFRGDPEASARPVAPLLDGLGQLGVRVDHPASVPFTVHGTGAVPGGTARIDASASSQFVSGLLLAAARFDAGLELVHAGARVPSPPHIRMTLAMLADRGVVASASANDTAWRVAPGPIAARDETIEPDLVNAATFLAAALVTGGAVTVPWPRHTVQASDAILGTLAALGGEVDARTDTVTVSGTGTVTGADVDLTLASELTCVVAALLALADRPGSIRGVGHVRHHETDRLAALTAELGARGARVAETADGLTIAPGRLTGGPWRTYADHRMAHAGAVLGLAVAGVELDDVDATTKTIADFGTLWHTLVAA</sequence>
<dbReference type="InterPro" id="IPR001986">
    <property type="entry name" value="Enolpyruvate_Tfrase_dom"/>
</dbReference>